<dbReference type="AlphaFoldDB" id="A0A1G9H2S1"/>
<evidence type="ECO:0000256" key="2">
    <source>
        <dbReference type="ARBA" id="ARBA00022612"/>
    </source>
</evidence>
<dbReference type="RefSeq" id="WP_092160648.1">
    <property type="nucleotide sequence ID" value="NZ_FNGA01000003.1"/>
</dbReference>
<evidence type="ECO:0000313" key="4">
    <source>
        <dbReference type="EMBL" id="SDL07248.1"/>
    </source>
</evidence>
<dbReference type="EMBL" id="FNGA01000003">
    <property type="protein sequence ID" value="SDL07248.1"/>
    <property type="molecule type" value="Genomic_DNA"/>
</dbReference>
<evidence type="ECO:0000256" key="3">
    <source>
        <dbReference type="ARBA" id="ARBA00023219"/>
    </source>
</evidence>
<dbReference type="STRING" id="246191.SAMN05660337_1984"/>
<gene>
    <name evidence="4" type="ORF">SAMN05660337_1984</name>
</gene>
<accession>A0A1G9H2S1</accession>
<sequence length="556" mass="62559">MIGNNKNRYESRLKMLRQERSSWEGHWREISDYILPRKGVYDGTKPNDGSRKGNRIIDSTATRSLRILAAGLQGGLTSPARPWFRLGIADRDMSKHKSVRDWISKVETVMYRALARSNFYSCIHSLYTELAGFGTGILYCEPDVDRGIRFRTLTAGEYCLATDAQGRVDTVYREFKMTARQLEKRFGIDALPATVRTSLTSNRDHWFDVLHAVQPRDEFNPNKLDKQNMPFESVFILSGRGNEILSESGFMENPYMAPRWDTSAMDVYGRSPAMDVLADVKMLMEMSKSQIQAVHLTLRPPMKVPSMYSRRLNLLPGGQNPVEQNQQDSIAPLYQVRPDLAGVSSKIQDVRAAIREGFYNDVFMMMAGSNRKMITAAEVAERHEEKLIQLGPVIERQHTELLDPLIDRVFGILTRAGQLPEPPSCLDGADIRIDYISILAQAQKMVGTQSIQSLSEFVGRLAGANPEILDKVDMDRAVDEYADLIGVPTGIVRSDGEVEKFRTQRRDMQLQQQRMQQGMAAASASTGMIKDLSQAGFNRNEVMGIAGKAEQIMSSI</sequence>
<comment type="subcellular location">
    <subcellularLocation>
        <location evidence="1">Virion</location>
    </subcellularLocation>
</comment>
<evidence type="ECO:0000313" key="5">
    <source>
        <dbReference type="Proteomes" id="UP000199053"/>
    </source>
</evidence>
<protein>
    <submittedName>
        <fullName evidence="4">Bacteriophage head to tail connecting protein</fullName>
    </submittedName>
</protein>
<organism evidence="4 5">
    <name type="scientific">Maridesulfovibrio ferrireducens</name>
    <dbReference type="NCBI Taxonomy" id="246191"/>
    <lineage>
        <taxon>Bacteria</taxon>
        <taxon>Pseudomonadati</taxon>
        <taxon>Thermodesulfobacteriota</taxon>
        <taxon>Desulfovibrionia</taxon>
        <taxon>Desulfovibrionales</taxon>
        <taxon>Desulfovibrionaceae</taxon>
        <taxon>Maridesulfovibrio</taxon>
    </lineage>
</organism>
<keyword evidence="2" id="KW-1188">Viral release from host cell</keyword>
<reference evidence="5" key="1">
    <citation type="submission" date="2016-10" db="EMBL/GenBank/DDBJ databases">
        <authorList>
            <person name="Varghese N."/>
            <person name="Submissions S."/>
        </authorList>
    </citation>
    <scope>NUCLEOTIDE SEQUENCE [LARGE SCALE GENOMIC DNA]</scope>
    <source>
        <strain evidence="5">DSM 16995</strain>
    </source>
</reference>
<evidence type="ECO:0000256" key="1">
    <source>
        <dbReference type="ARBA" id="ARBA00004328"/>
    </source>
</evidence>
<keyword evidence="3" id="KW-0231">Viral genome packaging</keyword>
<dbReference type="OrthoDB" id="1666403at2"/>
<name>A0A1G9H2S1_9BACT</name>
<dbReference type="InterPro" id="IPR020991">
    <property type="entry name" value="Connector_podovirus"/>
</dbReference>
<keyword evidence="5" id="KW-1185">Reference proteome</keyword>
<dbReference type="Pfam" id="PF12236">
    <property type="entry name" value="Head-tail_con"/>
    <property type="match status" value="1"/>
</dbReference>
<proteinExistence type="predicted"/>
<dbReference type="Proteomes" id="UP000199053">
    <property type="component" value="Unassembled WGS sequence"/>
</dbReference>